<sequence>MSCAACTLGGWTHPTSSPTIGGSRHPQPKPDPGESHRLPGTHDRDVAALCGILQGTSAGSAHTCLGYDSPSRVTREARERCLPVFDRSGGAVGPVPSQQPTHLVGSASPGEKEDLRREEMGEARGRKERQDGRGGRLDLWLLLRLLLPRLLLLGSRLLVSRPLAPVYQTPGYYHPKYFTQPPMPAGAGVSQACCGHAPRNSIRNTWPSVKSVILASAGRDKIGSLTRSRRFRHNNALLVSRHSAAFLTPAYLLLSFHHTTPITNQLGFSVSIKTTDPHPQPTTLHPNPAQSNTHQPPTHSQPRPGLWSPVVPRSHHHHSANVRGLTNQHRDSDYLNVSPITTRHRLRPVEPFLNSHHRQL</sequence>
<feature type="compositionally biased region" description="Basic and acidic residues" evidence="1">
    <location>
        <begin position="110"/>
        <end position="131"/>
    </location>
</feature>
<protein>
    <submittedName>
        <fullName evidence="2">Uncharacterized protein</fullName>
    </submittedName>
</protein>
<comment type="caution">
    <text evidence="2">The sequence shown here is derived from an EMBL/GenBank/DDBJ whole genome shotgun (WGS) entry which is preliminary data.</text>
</comment>
<dbReference type="Proteomes" id="UP000770661">
    <property type="component" value="Unassembled WGS sequence"/>
</dbReference>
<accession>A0A8J5CY97</accession>
<dbReference type="AlphaFoldDB" id="A0A8J5CY97"/>
<dbReference type="EMBL" id="JACEEZ010009239">
    <property type="protein sequence ID" value="KAG0722627.1"/>
    <property type="molecule type" value="Genomic_DNA"/>
</dbReference>
<organism evidence="2 3">
    <name type="scientific">Chionoecetes opilio</name>
    <name type="common">Atlantic snow crab</name>
    <name type="synonym">Cancer opilio</name>
    <dbReference type="NCBI Taxonomy" id="41210"/>
    <lineage>
        <taxon>Eukaryota</taxon>
        <taxon>Metazoa</taxon>
        <taxon>Ecdysozoa</taxon>
        <taxon>Arthropoda</taxon>
        <taxon>Crustacea</taxon>
        <taxon>Multicrustacea</taxon>
        <taxon>Malacostraca</taxon>
        <taxon>Eumalacostraca</taxon>
        <taxon>Eucarida</taxon>
        <taxon>Decapoda</taxon>
        <taxon>Pleocyemata</taxon>
        <taxon>Brachyura</taxon>
        <taxon>Eubrachyura</taxon>
        <taxon>Majoidea</taxon>
        <taxon>Majidae</taxon>
        <taxon>Chionoecetes</taxon>
    </lineage>
</organism>
<reference evidence="2" key="1">
    <citation type="submission" date="2020-07" db="EMBL/GenBank/DDBJ databases">
        <title>The High-quality genome of the commercially important snow crab, Chionoecetes opilio.</title>
        <authorList>
            <person name="Jeong J.-H."/>
            <person name="Ryu S."/>
        </authorList>
    </citation>
    <scope>NUCLEOTIDE SEQUENCE</scope>
    <source>
        <strain evidence="2">MADBK_172401_WGS</strain>
        <tissue evidence="2">Digestive gland</tissue>
    </source>
</reference>
<feature type="region of interest" description="Disordered" evidence="1">
    <location>
        <begin position="88"/>
        <end position="131"/>
    </location>
</feature>
<feature type="region of interest" description="Disordered" evidence="1">
    <location>
        <begin position="271"/>
        <end position="339"/>
    </location>
</feature>
<gene>
    <name evidence="2" type="ORF">GWK47_044144</name>
</gene>
<evidence type="ECO:0000313" key="2">
    <source>
        <dbReference type="EMBL" id="KAG0722627.1"/>
    </source>
</evidence>
<feature type="compositionally biased region" description="Polar residues" evidence="1">
    <location>
        <begin position="281"/>
        <end position="301"/>
    </location>
</feature>
<proteinExistence type="predicted"/>
<feature type="compositionally biased region" description="Basic and acidic residues" evidence="1">
    <location>
        <begin position="31"/>
        <end position="41"/>
    </location>
</feature>
<name>A0A8J5CY97_CHIOP</name>
<keyword evidence="3" id="KW-1185">Reference proteome</keyword>
<evidence type="ECO:0000313" key="3">
    <source>
        <dbReference type="Proteomes" id="UP000770661"/>
    </source>
</evidence>
<evidence type="ECO:0000256" key="1">
    <source>
        <dbReference type="SAM" id="MobiDB-lite"/>
    </source>
</evidence>
<feature type="region of interest" description="Disordered" evidence="1">
    <location>
        <begin position="1"/>
        <end position="41"/>
    </location>
</feature>